<organism evidence="2 3">
    <name type="scientific">Aureobasidium melanogenum</name>
    <name type="common">Aureobasidium pullulans var. melanogenum</name>
    <dbReference type="NCBI Taxonomy" id="46634"/>
    <lineage>
        <taxon>Eukaryota</taxon>
        <taxon>Fungi</taxon>
        <taxon>Dikarya</taxon>
        <taxon>Ascomycota</taxon>
        <taxon>Pezizomycotina</taxon>
        <taxon>Dothideomycetes</taxon>
        <taxon>Dothideomycetidae</taxon>
        <taxon>Dothideales</taxon>
        <taxon>Saccotheciaceae</taxon>
        <taxon>Aureobasidium</taxon>
    </lineage>
</organism>
<reference evidence="2" key="1">
    <citation type="journal article" date="2021" name="J Fungi (Basel)">
        <title>Virulence traits and population genomics of the black yeast Aureobasidium melanogenum.</title>
        <authorList>
            <person name="Cernosa A."/>
            <person name="Sun X."/>
            <person name="Gostincar C."/>
            <person name="Fang C."/>
            <person name="Gunde-Cimerman N."/>
            <person name="Song Z."/>
        </authorList>
    </citation>
    <scope>NUCLEOTIDE SEQUENCE</scope>
    <source>
        <strain evidence="2">EXF-8016</strain>
    </source>
</reference>
<name>A0A9P8GPB3_AURME</name>
<sequence>MSLTKFLPDAIFRVLLCVLFVESDNVDNGFGVSFLFLFRDASTSQDILPFPRETYGKLAGAIVNADMSDMDRVLGSRDGSSSLRRFELSGRGERLSMGPADELLRRSEIGERWRGVLAGQGESARLQSGVQISRREKESTVRRYDTQLGVLVDGVLGEVGKMVVGEPVVGAQLRLGQVAREMGIGRSARLIGRQHDSRHSTLTARCDKGRIQDSASAAGGRLRAALGTALAIYTTALTTMRRRQASADKSNHIHRPLDPFLDSLVFAVPTAAIDHGLCSLSLLKPHISTAFLLCLLLSTVRPKTEIPQSPWQSTVQPSTDARCFPAIGTIVQQADQRSCPMHVHRGHVLLPRRVTSV</sequence>
<evidence type="ECO:0000313" key="3">
    <source>
        <dbReference type="Proteomes" id="UP000767238"/>
    </source>
</evidence>
<reference evidence="2" key="2">
    <citation type="submission" date="2021-08" db="EMBL/GenBank/DDBJ databases">
        <authorList>
            <person name="Gostincar C."/>
            <person name="Sun X."/>
            <person name="Song Z."/>
            <person name="Gunde-Cimerman N."/>
        </authorList>
    </citation>
    <scope>NUCLEOTIDE SEQUENCE</scope>
    <source>
        <strain evidence="2">EXF-8016</strain>
    </source>
</reference>
<feature type="chain" id="PRO_5040295229" evidence="1">
    <location>
        <begin position="24"/>
        <end position="357"/>
    </location>
</feature>
<dbReference type="EMBL" id="JAHFYH010000001">
    <property type="protein sequence ID" value="KAH0237864.1"/>
    <property type="molecule type" value="Genomic_DNA"/>
</dbReference>
<accession>A0A9P8GPB3</accession>
<gene>
    <name evidence="2" type="ORF">KCV03_g348</name>
</gene>
<proteinExistence type="predicted"/>
<comment type="caution">
    <text evidence="2">The sequence shown here is derived from an EMBL/GenBank/DDBJ whole genome shotgun (WGS) entry which is preliminary data.</text>
</comment>
<keyword evidence="1" id="KW-0732">Signal</keyword>
<dbReference type="AlphaFoldDB" id="A0A9P8GPB3"/>
<evidence type="ECO:0000313" key="2">
    <source>
        <dbReference type="EMBL" id="KAH0237864.1"/>
    </source>
</evidence>
<protein>
    <submittedName>
        <fullName evidence="2">Uncharacterized protein</fullName>
    </submittedName>
</protein>
<dbReference type="Proteomes" id="UP000767238">
    <property type="component" value="Unassembled WGS sequence"/>
</dbReference>
<feature type="non-terminal residue" evidence="2">
    <location>
        <position position="357"/>
    </location>
</feature>
<feature type="signal peptide" evidence="1">
    <location>
        <begin position="1"/>
        <end position="23"/>
    </location>
</feature>
<evidence type="ECO:0000256" key="1">
    <source>
        <dbReference type="SAM" id="SignalP"/>
    </source>
</evidence>